<dbReference type="GO" id="GO:0005634">
    <property type="term" value="C:nucleus"/>
    <property type="evidence" value="ECO:0007669"/>
    <property type="project" value="TreeGrafter"/>
</dbReference>
<keyword evidence="3" id="KW-1185">Reference proteome</keyword>
<dbReference type="AlphaFoldDB" id="A0A6J3MG82"/>
<feature type="compositionally biased region" description="Acidic residues" evidence="1">
    <location>
        <begin position="169"/>
        <end position="178"/>
    </location>
</feature>
<evidence type="ECO:0000259" key="2">
    <source>
        <dbReference type="Pfam" id="PF13926"/>
    </source>
</evidence>
<evidence type="ECO:0000256" key="1">
    <source>
        <dbReference type="SAM" id="MobiDB-lite"/>
    </source>
</evidence>
<feature type="compositionally biased region" description="Basic residues" evidence="1">
    <location>
        <begin position="1"/>
        <end position="12"/>
    </location>
</feature>
<feature type="region of interest" description="Disordered" evidence="1">
    <location>
        <begin position="348"/>
        <end position="384"/>
    </location>
</feature>
<dbReference type="PANTHER" id="PTHR14689:SF0">
    <property type="entry name" value="COILED-COIL DOMAIN-CONTAINING PROTEIN 82"/>
    <property type="match status" value="1"/>
</dbReference>
<accession>A0A6J3MG82</accession>
<feature type="compositionally biased region" description="Basic residues" evidence="1">
    <location>
        <begin position="91"/>
        <end position="100"/>
    </location>
</feature>
<feature type="region of interest" description="Disordered" evidence="1">
    <location>
        <begin position="1"/>
        <end position="178"/>
    </location>
</feature>
<dbReference type="Proteomes" id="UP000504637">
    <property type="component" value="Unplaced"/>
</dbReference>
<dbReference type="GeneID" id="54363957"/>
<dbReference type="RefSeq" id="XP_033464017.1">
    <property type="nucleotide sequence ID" value="XM_033606157.1"/>
</dbReference>
<dbReference type="InterPro" id="IPR025451">
    <property type="entry name" value="DUF4211"/>
</dbReference>
<dbReference type="OrthoDB" id="21499at2759"/>
<gene>
    <name evidence="4" type="ORF">K489DRAFT_385737</name>
</gene>
<organism evidence="4">
    <name type="scientific">Dissoconium aciculare CBS 342.82</name>
    <dbReference type="NCBI Taxonomy" id="1314786"/>
    <lineage>
        <taxon>Eukaryota</taxon>
        <taxon>Fungi</taxon>
        <taxon>Dikarya</taxon>
        <taxon>Ascomycota</taxon>
        <taxon>Pezizomycotina</taxon>
        <taxon>Dothideomycetes</taxon>
        <taxon>Dothideomycetidae</taxon>
        <taxon>Mycosphaerellales</taxon>
        <taxon>Dissoconiaceae</taxon>
        <taxon>Dissoconium</taxon>
    </lineage>
</organism>
<dbReference type="PANTHER" id="PTHR14689">
    <property type="entry name" value="PHORBOL-ESTER_DAG-TYPE DOMAIN-CONTAINING PROTEIN"/>
    <property type="match status" value="1"/>
</dbReference>
<reference evidence="4" key="2">
    <citation type="submission" date="2020-04" db="EMBL/GenBank/DDBJ databases">
        <authorList>
            <consortium name="NCBI Genome Project"/>
        </authorList>
    </citation>
    <scope>NUCLEOTIDE SEQUENCE</scope>
    <source>
        <strain evidence="4">CBS 342.82</strain>
    </source>
</reference>
<dbReference type="Pfam" id="PF13926">
    <property type="entry name" value="DUF4211"/>
    <property type="match status" value="1"/>
</dbReference>
<evidence type="ECO:0000313" key="4">
    <source>
        <dbReference type="RefSeq" id="XP_033464017.1"/>
    </source>
</evidence>
<proteinExistence type="predicted"/>
<reference evidence="4" key="1">
    <citation type="submission" date="2020-01" db="EMBL/GenBank/DDBJ databases">
        <authorList>
            <consortium name="DOE Joint Genome Institute"/>
            <person name="Haridas S."/>
            <person name="Albert R."/>
            <person name="Binder M."/>
            <person name="Bloem J."/>
            <person name="Labutti K."/>
            <person name="Salamov A."/>
            <person name="Andreopoulos B."/>
            <person name="Baker S.E."/>
            <person name="Barry K."/>
            <person name="Bills G."/>
            <person name="Bluhm B.H."/>
            <person name="Cannon C."/>
            <person name="Castanera R."/>
            <person name="Culley D.E."/>
            <person name="Daum C."/>
            <person name="Ezra D."/>
            <person name="Gonzalez J.B."/>
            <person name="Henrissat B."/>
            <person name="Kuo A."/>
            <person name="Liang C."/>
            <person name="Lipzen A."/>
            <person name="Lutzoni F."/>
            <person name="Magnuson J."/>
            <person name="Mondo S."/>
            <person name="Nolan M."/>
            <person name="Ohm R."/>
            <person name="Pangilinan J."/>
            <person name="Park H.-J."/>
            <person name="Ramirez L."/>
            <person name="Alfaro M."/>
            <person name="Sun H."/>
            <person name="Tritt A."/>
            <person name="Yoshinaga Y."/>
            <person name="Zwiers L.-H."/>
            <person name="Turgeon B.G."/>
            <person name="Goodwin S.B."/>
            <person name="Spatafora J.W."/>
            <person name="Crous P.W."/>
            <person name="Grigoriev I.V."/>
        </authorList>
    </citation>
    <scope>NUCLEOTIDE SEQUENCE</scope>
    <source>
        <strain evidence="4">CBS 342.82</strain>
    </source>
</reference>
<sequence>MTPCLRSKRRQDKSKGRGSEAFLTMHSNIDDEQDVVPIKTNRERRTRRPVSLSSLESWSTPGIGEDEVTLVGRTSKQSQDSTSEDEPVTPKVRRLLKRPRQMSQREREEKDDLAEDLDFLEPESDAGTKTPISSRSTKKSARQAALEQLKLRRSGAVEPDAAREKTGEESDGSVEDGELDVWLGDDEVAEDDDDLQVISSRQIFQSTQEDEDFIVDADENETLGEMENVPLAFTSFASEKPKNLFKFAVEWFVQKKINPAFAINDEIYDLTFKKLDDEIRGLAGSKFTSSAWTPDFTTALQARPEIMVDDSPSGLALRDKCDACNRSGHPATFLIRFLNKPYDKETLEEVTSRNDGDSDDEDSNSDSDSDSQSPNHKRAVDRDYKGRIVPSESTEFYVGKFCTANAKTAHALSHWKYHLNEWVVIWLTSQGYCSAEALLERDKMSTRKRRKRANKIVDRMVDEGVLKTLWREFRSTADTARNSKQGRYDFASP</sequence>
<feature type="compositionally biased region" description="Polar residues" evidence="1">
    <location>
        <begin position="72"/>
        <end position="81"/>
    </location>
</feature>
<evidence type="ECO:0000313" key="3">
    <source>
        <dbReference type="Proteomes" id="UP000504637"/>
    </source>
</evidence>
<feature type="compositionally biased region" description="Acidic residues" evidence="1">
    <location>
        <begin position="111"/>
        <end position="124"/>
    </location>
</feature>
<reference evidence="4" key="3">
    <citation type="submission" date="2025-08" db="UniProtKB">
        <authorList>
            <consortium name="RefSeq"/>
        </authorList>
    </citation>
    <scope>IDENTIFICATION</scope>
    <source>
        <strain evidence="4">CBS 342.82</strain>
    </source>
</reference>
<feature type="domain" description="DUF4211" evidence="2">
    <location>
        <begin position="212"/>
        <end position="347"/>
    </location>
</feature>
<protein>
    <recommendedName>
        <fullName evidence="2">DUF4211 domain-containing protein</fullName>
    </recommendedName>
</protein>
<feature type="compositionally biased region" description="Polar residues" evidence="1">
    <location>
        <begin position="51"/>
        <end position="60"/>
    </location>
</feature>
<name>A0A6J3MG82_9PEZI</name>
<feature type="compositionally biased region" description="Acidic residues" evidence="1">
    <location>
        <begin position="357"/>
        <end position="369"/>
    </location>
</feature>